<dbReference type="PANTHER" id="PTHR43775">
    <property type="entry name" value="FATTY ACID SYNTHASE"/>
    <property type="match status" value="1"/>
</dbReference>
<dbReference type="GO" id="GO:0044550">
    <property type="term" value="P:secondary metabolite biosynthetic process"/>
    <property type="evidence" value="ECO:0007669"/>
    <property type="project" value="TreeGrafter"/>
</dbReference>
<keyword evidence="4" id="KW-0812">Transmembrane</keyword>
<dbReference type="GO" id="GO:0006633">
    <property type="term" value="P:fatty acid biosynthetic process"/>
    <property type="evidence" value="ECO:0007669"/>
    <property type="project" value="TreeGrafter"/>
</dbReference>
<proteinExistence type="predicted"/>
<evidence type="ECO:0000313" key="6">
    <source>
        <dbReference type="EMBL" id="CEG02760.1"/>
    </source>
</evidence>
<dbReference type="EMBL" id="CBME010000748">
    <property type="protein sequence ID" value="CEG02760.1"/>
    <property type="molecule type" value="Genomic_DNA"/>
</dbReference>
<keyword evidence="4" id="KW-1133">Transmembrane helix</keyword>
<accession>A0A096PDJ6</accession>
<keyword evidence="4" id="KW-0472">Membrane</keyword>
<evidence type="ECO:0000256" key="1">
    <source>
        <dbReference type="ARBA" id="ARBA00022450"/>
    </source>
</evidence>
<dbReference type="Gene3D" id="3.40.47.10">
    <property type="match status" value="1"/>
</dbReference>
<keyword evidence="2" id="KW-0597">Phosphoprotein</keyword>
<dbReference type="GO" id="GO:0004312">
    <property type="term" value="F:fatty acid synthase activity"/>
    <property type="evidence" value="ECO:0007669"/>
    <property type="project" value="TreeGrafter"/>
</dbReference>
<dbReference type="InterPro" id="IPR014030">
    <property type="entry name" value="Ketoacyl_synth_N"/>
</dbReference>
<evidence type="ECO:0000256" key="3">
    <source>
        <dbReference type="ARBA" id="ARBA00023268"/>
    </source>
</evidence>
<dbReference type="PANTHER" id="PTHR43775:SF22">
    <property type="entry name" value="SYNTHASE, PUTATIVE (JCVI)-RELATED"/>
    <property type="match status" value="1"/>
</dbReference>
<dbReference type="AlphaFoldDB" id="A0A096PDJ6"/>
<evidence type="ECO:0000259" key="5">
    <source>
        <dbReference type="Pfam" id="PF00109"/>
    </source>
</evidence>
<gene>
    <name evidence="6" type="ORF">BN848_0045830</name>
</gene>
<evidence type="ECO:0000256" key="2">
    <source>
        <dbReference type="ARBA" id="ARBA00022553"/>
    </source>
</evidence>
<dbReference type="InterPro" id="IPR016039">
    <property type="entry name" value="Thiolase-like"/>
</dbReference>
<comment type="caution">
    <text evidence="6">The sequence shown here is derived from an EMBL/GenBank/DDBJ whole genome shotgun (WGS) entry which is preliminary data.</text>
</comment>
<dbReference type="Pfam" id="PF00109">
    <property type="entry name" value="ketoacyl-synt"/>
    <property type="match status" value="1"/>
</dbReference>
<sequence>MSCRLPGDATDTQKLWELITKCHSAWSKVPTDRWNQEAFHDRAAKGKPGRTSKDAGHFLKDDIKAFDVSFFGVNSIEATVYVYSLVPWRDYIVNPQTMRLIEQMVCSNAHRYPFKVAKEDDMFFALVASDNGLSIALMLRDYPWIFGFKMIVGTFIVPLYYPSLYWRLKEVMTDVVPDTPDPPILPFASKKDKRKFAKRMSQYLSEG</sequence>
<feature type="transmembrane region" description="Helical" evidence="4">
    <location>
        <begin position="142"/>
        <end position="161"/>
    </location>
</feature>
<evidence type="ECO:0000256" key="4">
    <source>
        <dbReference type="SAM" id="Phobius"/>
    </source>
</evidence>
<feature type="domain" description="Beta-ketoacyl synthase-like N-terminal" evidence="5">
    <location>
        <begin position="1"/>
        <end position="78"/>
    </location>
</feature>
<dbReference type="SUPFAM" id="SSF53901">
    <property type="entry name" value="Thiolase-like"/>
    <property type="match status" value="1"/>
</dbReference>
<dbReference type="InterPro" id="IPR050091">
    <property type="entry name" value="PKS_NRPS_Biosynth_Enz"/>
</dbReference>
<protein>
    <submittedName>
        <fullName evidence="6">WGS project CBME000000000 data, contig CS3487_c000752</fullName>
    </submittedName>
</protein>
<name>A0A096PDJ6_FUSPS</name>
<organism evidence="6">
    <name type="scientific">Fusarium pseudograminearum CS3487</name>
    <dbReference type="NCBI Taxonomy" id="1318458"/>
    <lineage>
        <taxon>Eukaryota</taxon>
        <taxon>Fungi</taxon>
        <taxon>Dikarya</taxon>
        <taxon>Ascomycota</taxon>
        <taxon>Pezizomycotina</taxon>
        <taxon>Sordariomycetes</taxon>
        <taxon>Hypocreomycetidae</taxon>
        <taxon>Hypocreales</taxon>
        <taxon>Nectriaceae</taxon>
        <taxon>Fusarium</taxon>
    </lineage>
</organism>
<keyword evidence="1" id="KW-0596">Phosphopantetheine</keyword>
<reference evidence="6" key="1">
    <citation type="submission" date="2013-05" db="EMBL/GenBank/DDBJ databases">
        <title>Draft genome sequences of six wheat associated Fusarium spp. isolates.</title>
        <authorList>
            <person name="Moolhuijzen P.M."/>
            <person name="Manners J.M."/>
            <person name="Wilcox S."/>
            <person name="Bellgard M.I."/>
            <person name="Gardiner D.M."/>
        </authorList>
    </citation>
    <scope>NUCLEOTIDE SEQUENCE</scope>
    <source>
        <strain evidence="6">CS3487</strain>
    </source>
</reference>
<keyword evidence="3" id="KW-0511">Multifunctional enzyme</keyword>